<name>A0A212KXU0_9HYPH</name>
<dbReference type="CDD" id="cd05227">
    <property type="entry name" value="AR_SDR_e"/>
    <property type="match status" value="1"/>
</dbReference>
<dbReference type="GO" id="GO:0016616">
    <property type="term" value="F:oxidoreductase activity, acting on the CH-OH group of donors, NAD or NADP as acceptor"/>
    <property type="evidence" value="ECO:0007669"/>
    <property type="project" value="TreeGrafter"/>
</dbReference>
<proteinExistence type="inferred from homology"/>
<organism evidence="4">
    <name type="scientific">uncultured Pleomorphomonas sp</name>
    <dbReference type="NCBI Taxonomy" id="442121"/>
    <lineage>
        <taxon>Bacteria</taxon>
        <taxon>Pseudomonadati</taxon>
        <taxon>Pseudomonadota</taxon>
        <taxon>Alphaproteobacteria</taxon>
        <taxon>Hyphomicrobiales</taxon>
        <taxon>Pleomorphomonadaceae</taxon>
        <taxon>Pleomorphomonas</taxon>
        <taxon>environmental samples</taxon>
    </lineage>
</organism>
<dbReference type="RefSeq" id="WP_288195438.1">
    <property type="nucleotide sequence ID" value="NZ_LT608334.1"/>
</dbReference>
<accession>A0A212KXU0</accession>
<protein>
    <submittedName>
        <fullName evidence="4">Nucleoside-diphosphate-sugar epimerase</fullName>
    </submittedName>
</protein>
<dbReference type="FunFam" id="3.40.50.720:FF:000336">
    <property type="entry name" value="Aldehyde reductase"/>
    <property type="match status" value="1"/>
</dbReference>
<dbReference type="PANTHER" id="PTHR10366">
    <property type="entry name" value="NAD DEPENDENT EPIMERASE/DEHYDRATASE"/>
    <property type="match status" value="1"/>
</dbReference>
<dbReference type="EMBL" id="FMJD01000001">
    <property type="protein sequence ID" value="SCM70090.1"/>
    <property type="molecule type" value="Genomic_DNA"/>
</dbReference>
<comment type="similarity">
    <text evidence="2">Belongs to the NAD(P)-dependent epimerase/dehydratase family. Dihydroflavonol-4-reductase subfamily.</text>
</comment>
<gene>
    <name evidence="4" type="ORF">KL86PLE_10035</name>
</gene>
<dbReference type="InterPro" id="IPR001509">
    <property type="entry name" value="Epimerase_deHydtase"/>
</dbReference>
<dbReference type="Gene3D" id="3.40.50.720">
    <property type="entry name" value="NAD(P)-binding Rossmann-like Domain"/>
    <property type="match status" value="1"/>
</dbReference>
<reference evidence="4" key="1">
    <citation type="submission" date="2016-08" db="EMBL/GenBank/DDBJ databases">
        <authorList>
            <person name="Seilhamer J.J."/>
        </authorList>
    </citation>
    <scope>NUCLEOTIDE SEQUENCE</scope>
    <source>
        <strain evidence="4">86</strain>
    </source>
</reference>
<dbReference type="InterPro" id="IPR050425">
    <property type="entry name" value="NAD(P)_dehydrat-like"/>
</dbReference>
<dbReference type="Pfam" id="PF01370">
    <property type="entry name" value="Epimerase"/>
    <property type="match status" value="1"/>
</dbReference>
<evidence type="ECO:0000259" key="3">
    <source>
        <dbReference type="Pfam" id="PF01370"/>
    </source>
</evidence>
<evidence type="ECO:0000256" key="1">
    <source>
        <dbReference type="ARBA" id="ARBA00023002"/>
    </source>
</evidence>
<dbReference type="SUPFAM" id="SSF51735">
    <property type="entry name" value="NAD(P)-binding Rossmann-fold domains"/>
    <property type="match status" value="1"/>
</dbReference>
<feature type="domain" description="NAD-dependent epimerase/dehydratase" evidence="3">
    <location>
        <begin position="5"/>
        <end position="241"/>
    </location>
</feature>
<keyword evidence="1" id="KW-0560">Oxidoreductase</keyword>
<evidence type="ECO:0000256" key="2">
    <source>
        <dbReference type="ARBA" id="ARBA00023445"/>
    </source>
</evidence>
<evidence type="ECO:0000313" key="4">
    <source>
        <dbReference type="EMBL" id="SCM70090.1"/>
    </source>
</evidence>
<dbReference type="InterPro" id="IPR036291">
    <property type="entry name" value="NAD(P)-bd_dom_sf"/>
</dbReference>
<dbReference type="PANTHER" id="PTHR10366:SF564">
    <property type="entry name" value="STEROL-4-ALPHA-CARBOXYLATE 3-DEHYDROGENASE, DECARBOXYLATING"/>
    <property type="match status" value="1"/>
</dbReference>
<sequence length="337" mass="36656">MVETVLVTGGTGFVAGWCIVELLKRGYAVRTTLRSLSKQSAVLSVVAAGGVPVDRLSFAEVDLTDDRGWDAAMTGCDYVLHVASPLGRDAPRDRDALVAPARDGTLRVLRAGVRAGVKRIVMTSAATAARPPRDSEITSDEKVWADPDDSRFDAYRRSKILAERAAWDFMKTEGGSTEFVTILPGAILGPVLTKDNLGSVQIIERLLQGRPGRVPRIGLWVVDVRDLAELHIQAMIAPEAAGERFLAVGDFMWMEDIAKALRARLGGRAKKVPTRRLPNLVFKFMAVFMPVLRSFTAELGRRTATSSEKASRVLGFSPRPGVQTVVDCAESLRDNGR</sequence>
<dbReference type="AlphaFoldDB" id="A0A212KXU0"/>